<dbReference type="Proteomes" id="UP000023555">
    <property type="component" value="Unassembled WGS sequence"/>
</dbReference>
<dbReference type="SUPFAM" id="SSF52821">
    <property type="entry name" value="Rhodanese/Cell cycle control phosphatase"/>
    <property type="match status" value="1"/>
</dbReference>
<dbReference type="InterPro" id="IPR036873">
    <property type="entry name" value="Rhodanese-like_dom_sf"/>
</dbReference>
<comment type="caution">
    <text evidence="2">The sequence shown here is derived from an EMBL/GenBank/DDBJ whole genome shotgun (WGS) entry which is preliminary data.</text>
</comment>
<dbReference type="SMART" id="SM00450">
    <property type="entry name" value="RHOD"/>
    <property type="match status" value="1"/>
</dbReference>
<dbReference type="AlphaFoldDB" id="W7SE07"/>
<dbReference type="PANTHER" id="PTHR43031">
    <property type="entry name" value="FAD-DEPENDENT OXIDOREDUCTASE"/>
    <property type="match status" value="1"/>
</dbReference>
<dbReference type="InterPro" id="IPR050229">
    <property type="entry name" value="GlpE_sulfurtransferase"/>
</dbReference>
<protein>
    <submittedName>
        <fullName evidence="2">Molybdopterin biosynthesis MoeB protein</fullName>
    </submittedName>
</protein>
<feature type="domain" description="Rhodanese" evidence="1">
    <location>
        <begin position="32"/>
        <end position="116"/>
    </location>
</feature>
<sequence>MLQAIMIKEIDIWRTSLMKSMETTQLLELLDANEDLYIIDVREEDEVAHGMIPGAQHIALGTIPERLEELDETKPYIIVCKAGGRSANACSYLEAQGFDVTNLEGGMLAYDGELEFK</sequence>
<dbReference type="EMBL" id="AYKQ01000007">
    <property type="protein sequence ID" value="EWH34723.1"/>
    <property type="molecule type" value="Genomic_DNA"/>
</dbReference>
<evidence type="ECO:0000259" key="1">
    <source>
        <dbReference type="PROSITE" id="PS50206"/>
    </source>
</evidence>
<dbReference type="InterPro" id="IPR001763">
    <property type="entry name" value="Rhodanese-like_dom"/>
</dbReference>
<dbReference type="Pfam" id="PF00581">
    <property type="entry name" value="Rhodanese"/>
    <property type="match status" value="1"/>
</dbReference>
<organism evidence="2 3">
    <name type="scientific">Lysinibacillus sphaericus CBAM5</name>
    <dbReference type="NCBI Taxonomy" id="1400869"/>
    <lineage>
        <taxon>Bacteria</taxon>
        <taxon>Bacillati</taxon>
        <taxon>Bacillota</taxon>
        <taxon>Bacilli</taxon>
        <taxon>Bacillales</taxon>
        <taxon>Bacillaceae</taxon>
        <taxon>Lysinibacillus</taxon>
    </lineage>
</organism>
<evidence type="ECO:0000313" key="2">
    <source>
        <dbReference type="EMBL" id="EWH34723.1"/>
    </source>
</evidence>
<dbReference type="CDD" id="cd00158">
    <property type="entry name" value="RHOD"/>
    <property type="match status" value="1"/>
</dbReference>
<reference evidence="2 3" key="1">
    <citation type="journal article" date="2015" name="Stand. Genomic Sci.">
        <title>Genome sequence and description of the mosquitocidal and heavy metal tolerant strain Lysinibacillus sphaericus CBAM5.</title>
        <authorList>
            <person name="Pena-Montenegro T.D."/>
            <person name="Lozano L."/>
            <person name="Dussan J."/>
        </authorList>
    </citation>
    <scope>NUCLEOTIDE SEQUENCE [LARGE SCALE GENOMIC DNA]</scope>
    <source>
        <strain evidence="2">CBAM5</strain>
    </source>
</reference>
<name>W7SE07_LYSSH</name>
<dbReference type="PANTHER" id="PTHR43031:SF17">
    <property type="entry name" value="SULFURTRANSFERASE YTWF-RELATED"/>
    <property type="match status" value="1"/>
</dbReference>
<gene>
    <name evidence="2" type="ORF">P799_03970</name>
</gene>
<dbReference type="PROSITE" id="PS50206">
    <property type="entry name" value="RHODANESE_3"/>
    <property type="match status" value="1"/>
</dbReference>
<accession>W7SE07</accession>
<dbReference type="Gene3D" id="3.40.250.10">
    <property type="entry name" value="Rhodanese-like domain"/>
    <property type="match status" value="1"/>
</dbReference>
<dbReference type="HOGENOM" id="CLU_089574_13_3_9"/>
<evidence type="ECO:0000313" key="3">
    <source>
        <dbReference type="Proteomes" id="UP000023555"/>
    </source>
</evidence>
<proteinExistence type="predicted"/>